<gene>
    <name evidence="4" type="ORF">ACFQ2X_05035</name>
</gene>
<organism evidence="4 5">
    <name type="scientific">Microbulbifer celer</name>
    <dbReference type="NCBI Taxonomy" id="435905"/>
    <lineage>
        <taxon>Bacteria</taxon>
        <taxon>Pseudomonadati</taxon>
        <taxon>Pseudomonadota</taxon>
        <taxon>Gammaproteobacteria</taxon>
        <taxon>Cellvibrionales</taxon>
        <taxon>Microbulbiferaceae</taxon>
        <taxon>Microbulbifer</taxon>
    </lineage>
</organism>
<comment type="caution">
    <text evidence="4">The sequence shown here is derived from an EMBL/GenBank/DDBJ whole genome shotgun (WGS) entry which is preliminary data.</text>
</comment>
<name>A0ABW3U7U5_9GAMM</name>
<dbReference type="SUPFAM" id="SSF52540">
    <property type="entry name" value="P-loop containing nucleoside triphosphate hydrolases"/>
    <property type="match status" value="1"/>
</dbReference>
<sequence>MNKPRVILIAGPNGSGKSTLTEMFMKKDMDFGEYINPDEIAKEIGGDYDAAVREAQRIAESRRSELLNSGVSHSFESVMSHPSKIEYLVTAKTKGFDILLLFVGVNDPLLNVQRVADRVAKGGHDVPTEKIVERYKRTMEMLYEAAITADRALIFDNTDSSAGITPAAEIEGGKLVNWNPRFPWIRKYLVNKFEGNWS</sequence>
<feature type="domain" description="Zeta toxin" evidence="3">
    <location>
        <begin position="3"/>
        <end position="160"/>
    </location>
</feature>
<keyword evidence="2" id="KW-0067">ATP-binding</keyword>
<evidence type="ECO:0000256" key="1">
    <source>
        <dbReference type="ARBA" id="ARBA00022741"/>
    </source>
</evidence>
<proteinExistence type="predicted"/>
<dbReference type="RefSeq" id="WP_230436205.1">
    <property type="nucleotide sequence ID" value="NZ_CP087715.1"/>
</dbReference>
<evidence type="ECO:0000313" key="5">
    <source>
        <dbReference type="Proteomes" id="UP001597264"/>
    </source>
</evidence>
<dbReference type="InterPro" id="IPR027417">
    <property type="entry name" value="P-loop_NTPase"/>
</dbReference>
<keyword evidence="5" id="KW-1185">Reference proteome</keyword>
<dbReference type="Proteomes" id="UP001597264">
    <property type="component" value="Unassembled WGS sequence"/>
</dbReference>
<dbReference type="PANTHER" id="PTHR39206">
    <property type="entry name" value="SLL8004 PROTEIN"/>
    <property type="match status" value="1"/>
</dbReference>
<evidence type="ECO:0000256" key="2">
    <source>
        <dbReference type="ARBA" id="ARBA00022840"/>
    </source>
</evidence>
<evidence type="ECO:0000313" key="4">
    <source>
        <dbReference type="EMBL" id="MFD1215956.1"/>
    </source>
</evidence>
<dbReference type="InterPro" id="IPR010488">
    <property type="entry name" value="Zeta_toxin_domain"/>
</dbReference>
<dbReference type="PANTHER" id="PTHR39206:SF1">
    <property type="entry name" value="SLL8004 PROTEIN"/>
    <property type="match status" value="1"/>
</dbReference>
<protein>
    <submittedName>
        <fullName evidence="4">Zeta toxin family protein</fullName>
    </submittedName>
</protein>
<dbReference type="EMBL" id="JBHTLR010000005">
    <property type="protein sequence ID" value="MFD1215956.1"/>
    <property type="molecule type" value="Genomic_DNA"/>
</dbReference>
<reference evidence="5" key="1">
    <citation type="journal article" date="2019" name="Int. J. Syst. Evol. Microbiol.">
        <title>The Global Catalogue of Microorganisms (GCM) 10K type strain sequencing project: providing services to taxonomists for standard genome sequencing and annotation.</title>
        <authorList>
            <consortium name="The Broad Institute Genomics Platform"/>
            <consortium name="The Broad Institute Genome Sequencing Center for Infectious Disease"/>
            <person name="Wu L."/>
            <person name="Ma J."/>
        </authorList>
    </citation>
    <scope>NUCLEOTIDE SEQUENCE [LARGE SCALE GENOMIC DNA]</scope>
    <source>
        <strain evidence="5">CCUG 54356</strain>
    </source>
</reference>
<evidence type="ECO:0000259" key="3">
    <source>
        <dbReference type="Pfam" id="PF06414"/>
    </source>
</evidence>
<keyword evidence="1" id="KW-0547">Nucleotide-binding</keyword>
<accession>A0ABW3U7U5</accession>
<dbReference type="Pfam" id="PF06414">
    <property type="entry name" value="Zeta_toxin"/>
    <property type="match status" value="1"/>
</dbReference>
<dbReference type="Gene3D" id="3.40.50.300">
    <property type="entry name" value="P-loop containing nucleotide triphosphate hydrolases"/>
    <property type="match status" value="1"/>
</dbReference>